<dbReference type="GO" id="GO:0016020">
    <property type="term" value="C:membrane"/>
    <property type="evidence" value="ECO:0007669"/>
    <property type="project" value="UniProtKB-SubCell"/>
</dbReference>
<evidence type="ECO:0000256" key="2">
    <source>
        <dbReference type="ARBA" id="ARBA00022729"/>
    </source>
</evidence>
<accession>A0AAV1AQX6</accession>
<keyword evidence="3" id="KW-0677">Repeat</keyword>
<dbReference type="Gene3D" id="3.30.200.20">
    <property type="entry name" value="Phosphorylase Kinase, domain 1"/>
    <property type="match status" value="1"/>
</dbReference>
<organism evidence="8 9">
    <name type="scientific">Vicia faba</name>
    <name type="common">Broad bean</name>
    <name type="synonym">Faba vulgaris</name>
    <dbReference type="NCBI Taxonomy" id="3906"/>
    <lineage>
        <taxon>Eukaryota</taxon>
        <taxon>Viridiplantae</taxon>
        <taxon>Streptophyta</taxon>
        <taxon>Embryophyta</taxon>
        <taxon>Tracheophyta</taxon>
        <taxon>Spermatophyta</taxon>
        <taxon>Magnoliopsida</taxon>
        <taxon>eudicotyledons</taxon>
        <taxon>Gunneridae</taxon>
        <taxon>Pentapetalae</taxon>
        <taxon>rosids</taxon>
        <taxon>fabids</taxon>
        <taxon>Fabales</taxon>
        <taxon>Fabaceae</taxon>
        <taxon>Papilionoideae</taxon>
        <taxon>50 kb inversion clade</taxon>
        <taxon>NPAAA clade</taxon>
        <taxon>Hologalegina</taxon>
        <taxon>IRL clade</taxon>
        <taxon>Fabeae</taxon>
        <taxon>Vicia</taxon>
    </lineage>
</organism>
<keyword evidence="2" id="KW-0732">Signal</keyword>
<comment type="subcellular location">
    <subcellularLocation>
        <location evidence="1">Membrane</location>
    </subcellularLocation>
</comment>
<name>A0AAV1AQX6_VICFA</name>
<dbReference type="AlphaFoldDB" id="A0AAV1AQX6"/>
<dbReference type="InterPro" id="IPR000719">
    <property type="entry name" value="Prot_kinase_dom"/>
</dbReference>
<keyword evidence="6" id="KW-0812">Transmembrane</keyword>
<dbReference type="InterPro" id="IPR001245">
    <property type="entry name" value="Ser-Thr/Tyr_kinase_cat_dom"/>
</dbReference>
<dbReference type="PROSITE" id="PS50011">
    <property type="entry name" value="PROTEIN_KINASE_DOM"/>
    <property type="match status" value="1"/>
</dbReference>
<dbReference type="InterPro" id="IPR011009">
    <property type="entry name" value="Kinase-like_dom_sf"/>
</dbReference>
<evidence type="ECO:0000313" key="9">
    <source>
        <dbReference type="Proteomes" id="UP001157006"/>
    </source>
</evidence>
<reference evidence="8 9" key="1">
    <citation type="submission" date="2023-01" db="EMBL/GenBank/DDBJ databases">
        <authorList>
            <person name="Kreplak J."/>
        </authorList>
    </citation>
    <scope>NUCLEOTIDE SEQUENCE [LARGE SCALE GENOMIC DNA]</scope>
</reference>
<keyword evidence="9" id="KW-1185">Reference proteome</keyword>
<evidence type="ECO:0000256" key="3">
    <source>
        <dbReference type="ARBA" id="ARBA00022737"/>
    </source>
</evidence>
<keyword evidence="5" id="KW-0325">Glycoprotein</keyword>
<evidence type="ECO:0000256" key="1">
    <source>
        <dbReference type="ARBA" id="ARBA00004370"/>
    </source>
</evidence>
<keyword evidence="6" id="KW-1133">Transmembrane helix</keyword>
<evidence type="ECO:0000256" key="6">
    <source>
        <dbReference type="SAM" id="Phobius"/>
    </source>
</evidence>
<evidence type="ECO:0000256" key="4">
    <source>
        <dbReference type="ARBA" id="ARBA00023136"/>
    </source>
</evidence>
<feature type="transmembrane region" description="Helical" evidence="6">
    <location>
        <begin position="85"/>
        <end position="116"/>
    </location>
</feature>
<evidence type="ECO:0000259" key="7">
    <source>
        <dbReference type="PROSITE" id="PS50011"/>
    </source>
</evidence>
<feature type="domain" description="Protein kinase" evidence="7">
    <location>
        <begin position="155"/>
        <end position="230"/>
    </location>
</feature>
<sequence>MLPLMANGSWMSLGSIHNGKTNHRNGLTALDLKGTNCVGLLSEVFAAVRAEARITAVWLLKIKLGQSATKPVNSLSGTETSSNSGISICALVDIILGSIACVISLSAIFILLLLIIRLRRHDAISKPHHSSKIAIQIDGTRAFTYEELSAATSNFDNNAQIGQRGYKKVYKGIPSNGIMVAIKHAHQGSLRGEKEFLTEIRTLSTIHHRKLVSLIGYRDKEGEQLHQKNL</sequence>
<gene>
    <name evidence="8" type="ORF">VFH_V023240</name>
</gene>
<proteinExistence type="predicted"/>
<dbReference type="GO" id="GO:0004672">
    <property type="term" value="F:protein kinase activity"/>
    <property type="evidence" value="ECO:0007669"/>
    <property type="project" value="InterPro"/>
</dbReference>
<evidence type="ECO:0000256" key="5">
    <source>
        <dbReference type="ARBA" id="ARBA00023180"/>
    </source>
</evidence>
<dbReference type="PANTHER" id="PTHR45974">
    <property type="entry name" value="RECEPTOR-LIKE PROTEIN 55"/>
    <property type="match status" value="1"/>
</dbReference>
<dbReference type="Pfam" id="PF07714">
    <property type="entry name" value="PK_Tyr_Ser-Thr"/>
    <property type="match status" value="1"/>
</dbReference>
<dbReference type="EMBL" id="OX451740">
    <property type="protein sequence ID" value="CAI8612203.1"/>
    <property type="molecule type" value="Genomic_DNA"/>
</dbReference>
<dbReference type="GO" id="GO:0005524">
    <property type="term" value="F:ATP binding"/>
    <property type="evidence" value="ECO:0007669"/>
    <property type="project" value="InterPro"/>
</dbReference>
<dbReference type="PANTHER" id="PTHR45974:SF134">
    <property type="entry name" value="OS01G0960400 PROTEIN"/>
    <property type="match status" value="1"/>
</dbReference>
<dbReference type="SUPFAM" id="SSF56112">
    <property type="entry name" value="Protein kinase-like (PK-like)"/>
    <property type="match status" value="1"/>
</dbReference>
<evidence type="ECO:0000313" key="8">
    <source>
        <dbReference type="EMBL" id="CAI8612203.1"/>
    </source>
</evidence>
<keyword evidence="4 6" id="KW-0472">Membrane</keyword>
<protein>
    <recommendedName>
        <fullName evidence="7">Protein kinase domain-containing protein</fullName>
    </recommendedName>
</protein>
<dbReference type="Proteomes" id="UP001157006">
    <property type="component" value="Chromosome 5"/>
</dbReference>